<keyword evidence="3" id="KW-0732">Signal</keyword>
<dbReference type="GO" id="GO:0008270">
    <property type="term" value="F:zinc ion binding"/>
    <property type="evidence" value="ECO:0007669"/>
    <property type="project" value="InterPro"/>
</dbReference>
<protein>
    <recommendedName>
        <fullName evidence="4">Peptidase M14 domain-containing protein</fullName>
    </recommendedName>
</protein>
<dbReference type="VEuPathDB" id="FungiDB:F4678DRAFT_87674"/>
<comment type="caution">
    <text evidence="5">The sequence shown here is derived from an EMBL/GenBank/DDBJ whole genome shotgun (WGS) entry which is preliminary data.</text>
</comment>
<feature type="signal peptide" evidence="3">
    <location>
        <begin position="1"/>
        <end position="24"/>
    </location>
</feature>
<feature type="chain" id="PRO_5040839050" description="Peptidase M14 domain-containing protein" evidence="3">
    <location>
        <begin position="25"/>
        <end position="629"/>
    </location>
</feature>
<sequence>MRLHILPRLAVLQTLTAWLPQVKASQYGENHDPVEKDEDLVAAHFPDTDQVLLSPAFLTPATVLAGFANGTDGPTDDAVLDDFLQSISDRNDWVHYHVANFTSEEGRPFPYVYLSGESEGASDGSTQKLRVWIQGGVHGNEPAGDQAVLALLGNLDADETWAASLLEKMDILLFPRYNSDGVSYFQRDLASNLDPNREHTKLARGQSREIKRLLSSFSPHITVDMHEFTGTRLTGGHYKHGMDALIAPGKNLNTHKDIRNISENLFAAGIAERLDAAGFRWESYFTASYSDNPGVTLAEAGSDAKAGRNSYGLMQSIAILNEVRGIRLADQHFQRRVSTALTMVSAILDIALENFDEVYSTVENAIEDFVTSNDDIIVTDYQNLTTRSVQFIDVNNGSLVQLPVNWLSTTPTIANLTRTRPEAYLIPRTWSDLATRLQESGVIVETLDYEYRGTVEARRITSASPAQAYYEGAIQVTVTTEPYQREVHLPTGSFLVSTRQKNAALAFVTLEPENIDSNSRGWSTAPFQYVQGLCFDRLHYCIMTDSNEPMYHSIEYDPKTSIILEPSAIPVKLEIRAINIIISCHHKRYTLTVIFLPAPWERSWDITRLGLLEYVEGLAAVSKYDTWDQ</sequence>
<reference evidence="5" key="1">
    <citation type="submission" date="2022-07" db="EMBL/GenBank/DDBJ databases">
        <title>Genome Sequence of Xylaria arbuscula.</title>
        <authorList>
            <person name="Buettner E."/>
        </authorList>
    </citation>
    <scope>NUCLEOTIDE SEQUENCE</scope>
    <source>
        <strain evidence="5">VT107</strain>
    </source>
</reference>
<name>A0A9W8NBA6_9PEZI</name>
<comment type="similarity">
    <text evidence="1 2">Belongs to the peptidase M14 family.</text>
</comment>
<proteinExistence type="inferred from homology"/>
<organism evidence="5 6">
    <name type="scientific">Xylaria arbuscula</name>
    <dbReference type="NCBI Taxonomy" id="114810"/>
    <lineage>
        <taxon>Eukaryota</taxon>
        <taxon>Fungi</taxon>
        <taxon>Dikarya</taxon>
        <taxon>Ascomycota</taxon>
        <taxon>Pezizomycotina</taxon>
        <taxon>Sordariomycetes</taxon>
        <taxon>Xylariomycetidae</taxon>
        <taxon>Xylariales</taxon>
        <taxon>Xylariaceae</taxon>
        <taxon>Xylaria</taxon>
    </lineage>
</organism>
<evidence type="ECO:0000256" key="3">
    <source>
        <dbReference type="SAM" id="SignalP"/>
    </source>
</evidence>
<gene>
    <name evidence="5" type="ORF">NPX13_g6743</name>
</gene>
<evidence type="ECO:0000256" key="1">
    <source>
        <dbReference type="ARBA" id="ARBA00005988"/>
    </source>
</evidence>
<feature type="domain" description="Peptidase M14" evidence="4">
    <location>
        <begin position="73"/>
        <end position="351"/>
    </location>
</feature>
<dbReference type="SUPFAM" id="SSF53187">
    <property type="entry name" value="Zn-dependent exopeptidases"/>
    <property type="match status" value="1"/>
</dbReference>
<evidence type="ECO:0000313" key="5">
    <source>
        <dbReference type="EMBL" id="KAJ3567508.1"/>
    </source>
</evidence>
<dbReference type="CDD" id="cd06242">
    <property type="entry name" value="M14-like"/>
    <property type="match status" value="1"/>
</dbReference>
<keyword evidence="6" id="KW-1185">Reference proteome</keyword>
<dbReference type="PROSITE" id="PS52035">
    <property type="entry name" value="PEPTIDASE_M14"/>
    <property type="match status" value="1"/>
</dbReference>
<evidence type="ECO:0000313" key="6">
    <source>
        <dbReference type="Proteomes" id="UP001148614"/>
    </source>
</evidence>
<dbReference type="InterPro" id="IPR000834">
    <property type="entry name" value="Peptidase_M14"/>
</dbReference>
<dbReference type="EMBL" id="JANPWZ010001232">
    <property type="protein sequence ID" value="KAJ3567508.1"/>
    <property type="molecule type" value="Genomic_DNA"/>
</dbReference>
<dbReference type="AlphaFoldDB" id="A0A9W8NBA6"/>
<evidence type="ECO:0000259" key="4">
    <source>
        <dbReference type="PROSITE" id="PS52035"/>
    </source>
</evidence>
<dbReference type="GO" id="GO:0004181">
    <property type="term" value="F:metallocarboxypeptidase activity"/>
    <property type="evidence" value="ECO:0007669"/>
    <property type="project" value="InterPro"/>
</dbReference>
<dbReference type="Pfam" id="PF00246">
    <property type="entry name" value="Peptidase_M14"/>
    <property type="match status" value="1"/>
</dbReference>
<feature type="active site" description="Proton donor/acceptor" evidence="2">
    <location>
        <position position="322"/>
    </location>
</feature>
<evidence type="ECO:0000256" key="2">
    <source>
        <dbReference type="PROSITE-ProRule" id="PRU01379"/>
    </source>
</evidence>
<dbReference type="Gene3D" id="3.40.630.10">
    <property type="entry name" value="Zn peptidases"/>
    <property type="match status" value="1"/>
</dbReference>
<accession>A0A9W8NBA6</accession>
<dbReference type="Proteomes" id="UP001148614">
    <property type="component" value="Unassembled WGS sequence"/>
</dbReference>
<dbReference type="GO" id="GO:0006508">
    <property type="term" value="P:proteolysis"/>
    <property type="evidence" value="ECO:0007669"/>
    <property type="project" value="InterPro"/>
</dbReference>